<proteinExistence type="predicted"/>
<feature type="compositionally biased region" description="Polar residues" evidence="1">
    <location>
        <begin position="392"/>
        <end position="405"/>
    </location>
</feature>
<organism evidence="2 3">
    <name type="scientific">Leptomonas seymouri</name>
    <dbReference type="NCBI Taxonomy" id="5684"/>
    <lineage>
        <taxon>Eukaryota</taxon>
        <taxon>Discoba</taxon>
        <taxon>Euglenozoa</taxon>
        <taxon>Kinetoplastea</taxon>
        <taxon>Metakinetoplastina</taxon>
        <taxon>Trypanosomatida</taxon>
        <taxon>Trypanosomatidae</taxon>
        <taxon>Leishmaniinae</taxon>
        <taxon>Leptomonas</taxon>
    </lineage>
</organism>
<dbReference type="OrthoDB" id="10673135at2759"/>
<keyword evidence="3" id="KW-1185">Reference proteome</keyword>
<reference evidence="2 3" key="1">
    <citation type="journal article" date="2015" name="PLoS Pathog.">
        <title>Leptomonas seymouri: Adaptations to the Dixenous Life Cycle Analyzed by Genome Sequencing, Transcriptome Profiling and Co-infection with Leishmania donovani.</title>
        <authorList>
            <person name="Kraeva N."/>
            <person name="Butenko A."/>
            <person name="Hlavacova J."/>
            <person name="Kostygov A."/>
            <person name="Myskova J."/>
            <person name="Grybchuk D."/>
            <person name="Lestinova T."/>
            <person name="Votypka J."/>
            <person name="Volf P."/>
            <person name="Opperdoes F."/>
            <person name="Flegontov P."/>
            <person name="Lukes J."/>
            <person name="Yurchenko V."/>
        </authorList>
    </citation>
    <scope>NUCLEOTIDE SEQUENCE [LARGE SCALE GENOMIC DNA]</scope>
    <source>
        <strain evidence="2 3">ATCC 30220</strain>
    </source>
</reference>
<accession>A0A0N1PBM6</accession>
<comment type="caution">
    <text evidence="2">The sequence shown here is derived from an EMBL/GenBank/DDBJ whole genome shotgun (WGS) entry which is preliminary data.</text>
</comment>
<feature type="region of interest" description="Disordered" evidence="1">
    <location>
        <begin position="473"/>
        <end position="566"/>
    </location>
</feature>
<evidence type="ECO:0000313" key="2">
    <source>
        <dbReference type="EMBL" id="KPI87154.1"/>
    </source>
</evidence>
<gene>
    <name evidence="2" type="ORF">ABL78_3756</name>
</gene>
<sequence>MGSAVACGADVTEHRRRPVTKRVAAPKGRCSRVLVQTLPKLQEEHLSTHEAACTAAQYPDLWNAVPREGEHNAECRRVEVSALKVSDSDGTATRGRALSHHLQHGADIRSFFGGANESPPTCATDWMGLTELDERETNRTLSTAANVQMTATGSAVNNVFQDFIPNSPVPQVVATTLTDEDYGFRNIDDVNRSGADVGSTHANAAADRINSLPSVTSSEENAEEDGNNPWQLYTTDTICTPDATPASGAIAGSKRASRVAVSTSPRIFSPPPGSGDSETTSAGSEGRATSPNVDPLAAKPRAEYTKPPHERAGETVRCSQDSTAKLRFPVGFFDRYSKGANCSPATMPQEGHTWQSPVGSSERPLSPFLETHTTTDVSSTANSASEEGREWSNANPQPRTTWTNPTENVAGAVRHCPPRCRSTTPTMSPVVTSQTVTAVAESSTQTAEVAPSLKHVRSSNTVRTIPRSVAKNLFHPPPRRIPSAPLVRSDSLSPAWPPEKTFTSSSPTPSTVIAPERHRKSFKTAMSPPAPPPRQQQQQQLDAVLKASRQAQTGSDPSTESQISGSVSFVLAEDQARLAMLSSQRLSLAQPRHDYD</sequence>
<dbReference type="EMBL" id="LJSK01000100">
    <property type="protein sequence ID" value="KPI87154.1"/>
    <property type="molecule type" value="Genomic_DNA"/>
</dbReference>
<dbReference type="Proteomes" id="UP000038009">
    <property type="component" value="Unassembled WGS sequence"/>
</dbReference>
<feature type="region of interest" description="Disordered" evidence="1">
    <location>
        <begin position="196"/>
        <end position="231"/>
    </location>
</feature>
<feature type="region of interest" description="Disordered" evidence="1">
    <location>
        <begin position="343"/>
        <end position="405"/>
    </location>
</feature>
<protein>
    <submittedName>
        <fullName evidence="2">Uncharacterized protein</fullName>
    </submittedName>
</protein>
<feature type="region of interest" description="Disordered" evidence="1">
    <location>
        <begin position="244"/>
        <end position="320"/>
    </location>
</feature>
<evidence type="ECO:0000256" key="1">
    <source>
        <dbReference type="SAM" id="MobiDB-lite"/>
    </source>
</evidence>
<dbReference type="VEuPathDB" id="TriTrypDB:Lsey_0100_0050"/>
<feature type="compositionally biased region" description="Basic and acidic residues" evidence="1">
    <location>
        <begin position="300"/>
        <end position="314"/>
    </location>
</feature>
<feature type="compositionally biased region" description="Polar residues" evidence="1">
    <location>
        <begin position="276"/>
        <end position="292"/>
    </location>
</feature>
<name>A0A0N1PBM6_LEPSE</name>
<feature type="compositionally biased region" description="Polar residues" evidence="1">
    <location>
        <begin position="549"/>
        <end position="566"/>
    </location>
</feature>
<feature type="compositionally biased region" description="Low complexity" evidence="1">
    <location>
        <begin position="498"/>
        <end position="511"/>
    </location>
</feature>
<dbReference type="AlphaFoldDB" id="A0A0N1PBM6"/>
<feature type="compositionally biased region" description="Polar residues" evidence="1">
    <location>
        <begin position="371"/>
        <end position="385"/>
    </location>
</feature>
<evidence type="ECO:0000313" key="3">
    <source>
        <dbReference type="Proteomes" id="UP000038009"/>
    </source>
</evidence>